<dbReference type="EMBL" id="CM007903">
    <property type="protein sequence ID" value="OTF97527.1"/>
    <property type="molecule type" value="Genomic_DNA"/>
</dbReference>
<evidence type="ECO:0000313" key="1">
    <source>
        <dbReference type="EMBL" id="OTF97527.1"/>
    </source>
</evidence>
<dbReference type="AlphaFoldDB" id="A0A251SFB6"/>
<gene>
    <name evidence="1" type="ORF">HannXRQ_Chr14g0435581</name>
</gene>
<keyword evidence="2" id="KW-1185">Reference proteome</keyword>
<proteinExistence type="predicted"/>
<accession>A0A251SFB6</accession>
<reference evidence="2" key="1">
    <citation type="journal article" date="2017" name="Nature">
        <title>The sunflower genome provides insights into oil metabolism, flowering and Asterid evolution.</title>
        <authorList>
            <person name="Badouin H."/>
            <person name="Gouzy J."/>
            <person name="Grassa C.J."/>
            <person name="Murat F."/>
            <person name="Staton S.E."/>
            <person name="Cottret L."/>
            <person name="Lelandais-Briere C."/>
            <person name="Owens G.L."/>
            <person name="Carrere S."/>
            <person name="Mayjonade B."/>
            <person name="Legrand L."/>
            <person name="Gill N."/>
            <person name="Kane N.C."/>
            <person name="Bowers J.E."/>
            <person name="Hubner S."/>
            <person name="Bellec A."/>
            <person name="Berard A."/>
            <person name="Berges H."/>
            <person name="Blanchet N."/>
            <person name="Boniface M.C."/>
            <person name="Brunel D."/>
            <person name="Catrice O."/>
            <person name="Chaidir N."/>
            <person name="Claudel C."/>
            <person name="Donnadieu C."/>
            <person name="Faraut T."/>
            <person name="Fievet G."/>
            <person name="Helmstetter N."/>
            <person name="King M."/>
            <person name="Knapp S.J."/>
            <person name="Lai Z."/>
            <person name="Le Paslier M.C."/>
            <person name="Lippi Y."/>
            <person name="Lorenzon L."/>
            <person name="Mandel J.R."/>
            <person name="Marage G."/>
            <person name="Marchand G."/>
            <person name="Marquand E."/>
            <person name="Bret-Mestries E."/>
            <person name="Morien E."/>
            <person name="Nambeesan S."/>
            <person name="Nguyen T."/>
            <person name="Pegot-Espagnet P."/>
            <person name="Pouilly N."/>
            <person name="Raftis F."/>
            <person name="Sallet E."/>
            <person name="Schiex T."/>
            <person name="Thomas J."/>
            <person name="Vandecasteele C."/>
            <person name="Vares D."/>
            <person name="Vear F."/>
            <person name="Vautrin S."/>
            <person name="Crespi M."/>
            <person name="Mangin B."/>
            <person name="Burke J.M."/>
            <person name="Salse J."/>
            <person name="Munos S."/>
            <person name="Vincourt P."/>
            <person name="Rieseberg L.H."/>
            <person name="Langlade N.B."/>
        </authorList>
    </citation>
    <scope>NUCLEOTIDE SEQUENCE [LARGE SCALE GENOMIC DNA]</scope>
    <source>
        <strain evidence="2">cv. SF193</strain>
    </source>
</reference>
<dbReference type="InParanoid" id="A0A251SFB6"/>
<name>A0A251SFB6_HELAN</name>
<dbReference type="Proteomes" id="UP000215914">
    <property type="component" value="Chromosome 14"/>
</dbReference>
<evidence type="ECO:0000313" key="2">
    <source>
        <dbReference type="Proteomes" id="UP000215914"/>
    </source>
</evidence>
<protein>
    <submittedName>
        <fullName evidence="1">Uncharacterized protein</fullName>
    </submittedName>
</protein>
<sequence>MHDGLKPRVTWARNLDLGSGRTSFYCLYLSNVVLVKIELKSQKTTQLFSTS</sequence>
<organism evidence="1 2">
    <name type="scientific">Helianthus annuus</name>
    <name type="common">Common sunflower</name>
    <dbReference type="NCBI Taxonomy" id="4232"/>
    <lineage>
        <taxon>Eukaryota</taxon>
        <taxon>Viridiplantae</taxon>
        <taxon>Streptophyta</taxon>
        <taxon>Embryophyta</taxon>
        <taxon>Tracheophyta</taxon>
        <taxon>Spermatophyta</taxon>
        <taxon>Magnoliopsida</taxon>
        <taxon>eudicotyledons</taxon>
        <taxon>Gunneridae</taxon>
        <taxon>Pentapetalae</taxon>
        <taxon>asterids</taxon>
        <taxon>campanulids</taxon>
        <taxon>Asterales</taxon>
        <taxon>Asteraceae</taxon>
        <taxon>Asteroideae</taxon>
        <taxon>Heliantheae alliance</taxon>
        <taxon>Heliantheae</taxon>
        <taxon>Helianthus</taxon>
    </lineage>
</organism>